<gene>
    <name evidence="1" type="ORF">AAAT87_13120</name>
</gene>
<proteinExistence type="predicted"/>
<sequence>MNQNEVLEFDGFRVEREAFLGGDCYGLVTSCKKDEEGVSYHLEVEFDISQAKFQFSKCYSHQVVPCNELSAGGRLKVMVYLVEKAAGAFVREKGISQKLSLEKLKGLYQEDDVVMGEILASEKADGLTIEESFFLYILAQNWANGDEFSWACGGVGEECVSLVEEARKMKL</sequence>
<evidence type="ECO:0000313" key="1">
    <source>
        <dbReference type="EMBL" id="MEQ2509191.1"/>
    </source>
</evidence>
<comment type="caution">
    <text evidence="1">The sequence shown here is derived from an EMBL/GenBank/DDBJ whole genome shotgun (WGS) entry which is preliminary data.</text>
</comment>
<accession>A0ABV1G1C8</accession>
<evidence type="ECO:0000313" key="2">
    <source>
        <dbReference type="Proteomes" id="UP001465717"/>
    </source>
</evidence>
<keyword evidence="2" id="KW-1185">Reference proteome</keyword>
<protein>
    <submittedName>
        <fullName evidence="1">Uncharacterized protein</fullName>
    </submittedName>
</protein>
<organism evidence="1 2">
    <name type="scientific">Segatella sinensis</name>
    <dbReference type="NCBI Taxonomy" id="3085167"/>
    <lineage>
        <taxon>Bacteria</taxon>
        <taxon>Pseudomonadati</taxon>
        <taxon>Bacteroidota</taxon>
        <taxon>Bacteroidia</taxon>
        <taxon>Bacteroidales</taxon>
        <taxon>Prevotellaceae</taxon>
        <taxon>Segatella</taxon>
    </lineage>
</organism>
<dbReference type="RefSeq" id="WP_349226644.1">
    <property type="nucleotide sequence ID" value="NZ_JBBNFG020000028.1"/>
</dbReference>
<reference evidence="1 2" key="1">
    <citation type="submission" date="2024-04" db="EMBL/GenBank/DDBJ databases">
        <title>Human intestinal bacterial collection.</title>
        <authorList>
            <person name="Pauvert C."/>
            <person name="Hitch T.C.A."/>
            <person name="Clavel T."/>
        </authorList>
    </citation>
    <scope>NUCLEOTIDE SEQUENCE [LARGE SCALE GENOMIC DNA]</scope>
    <source>
        <strain evidence="1 2">CLA-AA-H174</strain>
    </source>
</reference>
<dbReference type="EMBL" id="JBBNGE010000059">
    <property type="protein sequence ID" value="MEQ2509191.1"/>
    <property type="molecule type" value="Genomic_DNA"/>
</dbReference>
<name>A0ABV1G1C8_9BACT</name>
<dbReference type="Proteomes" id="UP001465717">
    <property type="component" value="Unassembled WGS sequence"/>
</dbReference>